<protein>
    <submittedName>
        <fullName evidence="1">Uncharacterized protein</fullName>
    </submittedName>
</protein>
<sequence>MTGPSSAVADRRLTSILIRQLPEPLAGTQAAPETTAAHAESRELMRLVGELSRYCKAEISGRSFLIAGHRGAGKTTLVAAAVERATRAASGVRPLLVPLHGPSLLPRAEGDDAATDDLRGVLEQIVLGLHRALATHLAGEYRRRVVERVEALAKWEKNATSPRDARSRRRVTRFAERRRAELRDAFELAAQLELELFESPTPLRLNEYWRRGGFLPHGVGSGDTSSEWYYATWFADGVPARDALGDRGLRELVALVSASHAYQRISGTFTRRERLAESGRRRARAGWSADAARAVTLPLVSLVAGGLAGGALLTSTDGLLATLGGIATAAATAGTLRLSVDTERTRRMSWEQTFLPDLSRATLDRVIPLLIERTRAAGLAPVFVVDELDKVDAESGDLAKRLRRAVRHLKKLVAESAFFCFLTDRSYYEELLRLDASRVFAEEYTFYTHRLFVSYDMLALHRFLDSALFVAPEVVASTTSEANKIKDDAAVLPYILLHRSRAHTIDLHRELLLHRDAEGYVAPSLTVVRDGPAGWNDVRIQVAAEIVLDGRELRQRFERDPAFRRLAHDAVYYLSRTWREREQTVDLSDDALSRFEAYLRSRTGAERGGSRWTLELSEKDLALLFQAVRSLAEMLSNPEAFRARLEEHQNDWEGRTLDPPPYEGAIFDALQLDAAMPDSEGVVTVPLPLARTDGDAWQFRWVYDPAGNGDPEEIDPESRWRPYAAFAREFETFLRGLGAS</sequence>
<gene>
    <name evidence="1" type="ORF">J421_0479</name>
</gene>
<dbReference type="OrthoDB" id="9204560at2"/>
<dbReference type="Proteomes" id="UP000019151">
    <property type="component" value="Chromosome"/>
</dbReference>
<organism evidence="1 2">
    <name type="scientific">Gemmatirosa kalamazoonensis</name>
    <dbReference type="NCBI Taxonomy" id="861299"/>
    <lineage>
        <taxon>Bacteria</taxon>
        <taxon>Pseudomonadati</taxon>
        <taxon>Gemmatimonadota</taxon>
        <taxon>Gemmatimonadia</taxon>
        <taxon>Gemmatimonadales</taxon>
        <taxon>Gemmatimonadaceae</taxon>
        <taxon>Gemmatirosa</taxon>
    </lineage>
</organism>
<name>W0RB47_9BACT</name>
<keyword evidence="2" id="KW-1185">Reference proteome</keyword>
<dbReference type="KEGG" id="gba:J421_0479"/>
<dbReference type="RefSeq" id="WP_025409563.1">
    <property type="nucleotide sequence ID" value="NZ_CP007128.1"/>
</dbReference>
<dbReference type="EMBL" id="CP007128">
    <property type="protein sequence ID" value="AHG88016.1"/>
    <property type="molecule type" value="Genomic_DNA"/>
</dbReference>
<dbReference type="InParanoid" id="W0RB47"/>
<proteinExistence type="predicted"/>
<reference evidence="1 2" key="1">
    <citation type="journal article" date="2014" name="Genome Announc.">
        <title>Genome Sequence and Methylome of Soil Bacterium Gemmatirosa kalamazoonensis KBS708T, a Member of the Rarely Cultivated Gemmatimonadetes Phylum.</title>
        <authorList>
            <person name="Debruyn J.M."/>
            <person name="Radosevich M."/>
            <person name="Wommack K.E."/>
            <person name="Polson S.W."/>
            <person name="Hauser L.J."/>
            <person name="Fawaz M.N."/>
            <person name="Korlach J."/>
            <person name="Tsai Y.C."/>
        </authorList>
    </citation>
    <scope>NUCLEOTIDE SEQUENCE [LARGE SCALE GENOMIC DNA]</scope>
    <source>
        <strain evidence="1 2">KBS708</strain>
    </source>
</reference>
<evidence type="ECO:0000313" key="2">
    <source>
        <dbReference type="Proteomes" id="UP000019151"/>
    </source>
</evidence>
<dbReference type="STRING" id="861299.J421_0479"/>
<dbReference type="HOGENOM" id="CLU_374976_0_0_0"/>
<evidence type="ECO:0000313" key="1">
    <source>
        <dbReference type="EMBL" id="AHG88016.1"/>
    </source>
</evidence>
<accession>W0RB47</accession>
<dbReference type="AlphaFoldDB" id="W0RB47"/>
<dbReference type="eggNOG" id="ENOG5033PGC">
    <property type="taxonomic scope" value="Bacteria"/>
</dbReference>